<keyword evidence="13" id="KW-1185">Reference proteome</keyword>
<keyword evidence="4" id="KW-0973">c-di-GMP</keyword>
<sequence length="505" mass="56959">MNIRIRSLLLSTLFALAFIYLSLVGLKKDIGNQLAATALIHVDIIESIYTDTFNTLNELNAKSPNSCNETTLLNMSRAMFKSAYIKSVGFISDEGMLICTTGLGVLAEPQLQSGADYTTTSGFKIWIDKELLLFDELYKSLIIESKNFNAVLDSHNTYKLFPQSFDWQIIFMGNNRQLHVLGDKNLFINKKLIDENSLFEQSYTYCSLLSAHCVYLTFNKQQYYQRYSIVMMMIVVAAALLAYSSYITLIKIWKRRRSTKQRVKKGLASNGFYPLFQPIVILETGEIVGCEVLARYQDSMGDIFPDTFIPVIKDLNATWAFTDKLITKALTQINDVTLTNFKVNFNIYPQDIGNENVLKLLTNHMIKQTKHNICIEIIEDEALSGSKVLHCLEQLVANGMTIAIDDFGTGYSNLKQISSIPCQILKIDRSFINDMEAGSIKSTLIPHIVSIAKKLSMDVVAEGVENSMQHDALLKIGIKYGQGWGFGKPMTAEDFIQKVTEQKKD</sequence>
<evidence type="ECO:0000256" key="9">
    <source>
        <dbReference type="ARBA" id="ARBA00034290"/>
    </source>
</evidence>
<keyword evidence="3" id="KW-1003">Cell membrane</keyword>
<keyword evidence="8 10" id="KW-0472">Membrane</keyword>
<reference evidence="12 13" key="1">
    <citation type="submission" date="2019-05" db="EMBL/GenBank/DDBJ databases">
        <title>Colwellia ponticola sp. nov., isolated from seawater.</title>
        <authorList>
            <person name="Yoon J.-H."/>
        </authorList>
    </citation>
    <scope>NUCLEOTIDE SEQUENCE [LARGE SCALE GENOMIC DNA]</scope>
    <source>
        <strain evidence="12 13">OISW-25</strain>
    </source>
</reference>
<protein>
    <recommendedName>
        <fullName evidence="2">cyclic-guanylate-specific phosphodiesterase</fullName>
        <ecNumber evidence="2">3.1.4.52</ecNumber>
    </recommendedName>
</protein>
<dbReference type="SMART" id="SM00052">
    <property type="entry name" value="EAL"/>
    <property type="match status" value="1"/>
</dbReference>
<proteinExistence type="predicted"/>
<dbReference type="InterPro" id="IPR024744">
    <property type="entry name" value="CSS-motif_dom"/>
</dbReference>
<organism evidence="12 13">
    <name type="scientific">Colwellia ponticola</name>
    <dbReference type="NCBI Taxonomy" id="2304625"/>
    <lineage>
        <taxon>Bacteria</taxon>
        <taxon>Pseudomonadati</taxon>
        <taxon>Pseudomonadota</taxon>
        <taxon>Gammaproteobacteria</taxon>
        <taxon>Alteromonadales</taxon>
        <taxon>Colwelliaceae</taxon>
        <taxon>Colwellia</taxon>
    </lineage>
</organism>
<evidence type="ECO:0000256" key="10">
    <source>
        <dbReference type="SAM" id="Phobius"/>
    </source>
</evidence>
<comment type="subcellular location">
    <subcellularLocation>
        <location evidence="1">Cell membrane</location>
        <topology evidence="1">Multi-pass membrane protein</topology>
    </subcellularLocation>
</comment>
<dbReference type="Pfam" id="PF00563">
    <property type="entry name" value="EAL"/>
    <property type="match status" value="1"/>
</dbReference>
<evidence type="ECO:0000313" key="12">
    <source>
        <dbReference type="EMBL" id="TMM46991.1"/>
    </source>
</evidence>
<dbReference type="InterPro" id="IPR050706">
    <property type="entry name" value="Cyclic-di-GMP_PDE-like"/>
</dbReference>
<dbReference type="Gene3D" id="3.20.20.450">
    <property type="entry name" value="EAL domain"/>
    <property type="match status" value="1"/>
</dbReference>
<dbReference type="InterPro" id="IPR035919">
    <property type="entry name" value="EAL_sf"/>
</dbReference>
<dbReference type="AlphaFoldDB" id="A0A8H2JQH3"/>
<dbReference type="EC" id="3.1.4.52" evidence="2"/>
<evidence type="ECO:0000259" key="11">
    <source>
        <dbReference type="PROSITE" id="PS50883"/>
    </source>
</evidence>
<dbReference type="SUPFAM" id="SSF141868">
    <property type="entry name" value="EAL domain-like"/>
    <property type="match status" value="1"/>
</dbReference>
<dbReference type="GO" id="GO:0071111">
    <property type="term" value="F:cyclic-guanylate-specific phosphodiesterase activity"/>
    <property type="evidence" value="ECO:0007669"/>
    <property type="project" value="UniProtKB-EC"/>
</dbReference>
<evidence type="ECO:0000256" key="4">
    <source>
        <dbReference type="ARBA" id="ARBA00022636"/>
    </source>
</evidence>
<keyword evidence="5 10" id="KW-0812">Transmembrane</keyword>
<evidence type="ECO:0000256" key="6">
    <source>
        <dbReference type="ARBA" id="ARBA00022801"/>
    </source>
</evidence>
<evidence type="ECO:0000256" key="2">
    <source>
        <dbReference type="ARBA" id="ARBA00012282"/>
    </source>
</evidence>
<dbReference type="PANTHER" id="PTHR33121:SF79">
    <property type="entry name" value="CYCLIC DI-GMP PHOSPHODIESTERASE PDED-RELATED"/>
    <property type="match status" value="1"/>
</dbReference>
<keyword evidence="7 10" id="KW-1133">Transmembrane helix</keyword>
<dbReference type="EMBL" id="SZVP01000002">
    <property type="protein sequence ID" value="TMM46991.1"/>
    <property type="molecule type" value="Genomic_DNA"/>
</dbReference>
<dbReference type="OrthoDB" id="1673646at2"/>
<dbReference type="Proteomes" id="UP000307702">
    <property type="component" value="Unassembled WGS sequence"/>
</dbReference>
<keyword evidence="6" id="KW-0378">Hydrolase</keyword>
<evidence type="ECO:0000256" key="7">
    <source>
        <dbReference type="ARBA" id="ARBA00022989"/>
    </source>
</evidence>
<evidence type="ECO:0000313" key="13">
    <source>
        <dbReference type="Proteomes" id="UP000307702"/>
    </source>
</evidence>
<dbReference type="PROSITE" id="PS50883">
    <property type="entry name" value="EAL"/>
    <property type="match status" value="1"/>
</dbReference>
<dbReference type="RefSeq" id="WP_138620754.1">
    <property type="nucleotide sequence ID" value="NZ_SZVP01000002.1"/>
</dbReference>
<dbReference type="InterPro" id="IPR001633">
    <property type="entry name" value="EAL_dom"/>
</dbReference>
<evidence type="ECO:0000256" key="3">
    <source>
        <dbReference type="ARBA" id="ARBA00022475"/>
    </source>
</evidence>
<evidence type="ECO:0000256" key="5">
    <source>
        <dbReference type="ARBA" id="ARBA00022692"/>
    </source>
</evidence>
<accession>A0A8H2JQH3</accession>
<gene>
    <name evidence="12" type="ORF">FCS21_04300</name>
</gene>
<dbReference type="CDD" id="cd01948">
    <property type="entry name" value="EAL"/>
    <property type="match status" value="1"/>
</dbReference>
<name>A0A8H2JQH3_9GAMM</name>
<comment type="catalytic activity">
    <reaction evidence="9">
        <text>3',3'-c-di-GMP + H2O = 5'-phosphoguanylyl(3'-&gt;5')guanosine + H(+)</text>
        <dbReference type="Rhea" id="RHEA:24902"/>
        <dbReference type="ChEBI" id="CHEBI:15377"/>
        <dbReference type="ChEBI" id="CHEBI:15378"/>
        <dbReference type="ChEBI" id="CHEBI:58754"/>
        <dbReference type="ChEBI" id="CHEBI:58805"/>
        <dbReference type="EC" id="3.1.4.52"/>
    </reaction>
</comment>
<feature type="transmembrane region" description="Helical" evidence="10">
    <location>
        <begin position="227"/>
        <end position="250"/>
    </location>
</feature>
<dbReference type="GO" id="GO:0005886">
    <property type="term" value="C:plasma membrane"/>
    <property type="evidence" value="ECO:0007669"/>
    <property type="project" value="UniProtKB-SubCell"/>
</dbReference>
<evidence type="ECO:0000256" key="8">
    <source>
        <dbReference type="ARBA" id="ARBA00023136"/>
    </source>
</evidence>
<evidence type="ECO:0000256" key="1">
    <source>
        <dbReference type="ARBA" id="ARBA00004651"/>
    </source>
</evidence>
<comment type="caution">
    <text evidence="12">The sequence shown here is derived from an EMBL/GenBank/DDBJ whole genome shotgun (WGS) entry which is preliminary data.</text>
</comment>
<dbReference type="Pfam" id="PF12792">
    <property type="entry name" value="CSS-motif"/>
    <property type="match status" value="1"/>
</dbReference>
<dbReference type="PANTHER" id="PTHR33121">
    <property type="entry name" value="CYCLIC DI-GMP PHOSPHODIESTERASE PDEF"/>
    <property type="match status" value="1"/>
</dbReference>
<feature type="domain" description="EAL" evidence="11">
    <location>
        <begin position="256"/>
        <end position="503"/>
    </location>
</feature>